<dbReference type="Proteomes" id="UP001458880">
    <property type="component" value="Unassembled WGS sequence"/>
</dbReference>
<protein>
    <submittedName>
        <fullName evidence="1">Uncharacterized protein</fullName>
    </submittedName>
</protein>
<name>A0AAW1HW40_POPJA</name>
<evidence type="ECO:0000313" key="1">
    <source>
        <dbReference type="EMBL" id="KAK9680674.1"/>
    </source>
</evidence>
<dbReference type="AlphaFoldDB" id="A0AAW1HW40"/>
<gene>
    <name evidence="1" type="ORF">QE152_g38965</name>
</gene>
<sequence length="234" mass="27316">MHSRAGELHPKKNDHLDYIRAMGGWEECQGGGNENSKHSWRVNDFGSLCSTVYHHGYRSKGFEWGTADNPKKFIDRLVNDWNRRSKAKEIKVLQRFYNEVNSDIATRGYESDNTNQALEAIEECLNKIIGTKTDIKNSVYISNFLDFIKEAESQYTFCTEEMKTQDKLTQDILHSIELDGLKFQERGKLATKLELNRKDRRYYKDRVEEYAPVGALFDWRGSGRVWQSVHLLHI</sequence>
<reference evidence="1 2" key="1">
    <citation type="journal article" date="2024" name="BMC Genomics">
        <title>De novo assembly and annotation of Popillia japonica's genome with initial clues to its potential as an invasive pest.</title>
        <authorList>
            <person name="Cucini C."/>
            <person name="Boschi S."/>
            <person name="Funari R."/>
            <person name="Cardaioli E."/>
            <person name="Iannotti N."/>
            <person name="Marturano G."/>
            <person name="Paoli F."/>
            <person name="Bruttini M."/>
            <person name="Carapelli A."/>
            <person name="Frati F."/>
            <person name="Nardi F."/>
        </authorList>
    </citation>
    <scope>NUCLEOTIDE SEQUENCE [LARGE SCALE GENOMIC DNA]</scope>
    <source>
        <strain evidence="1">DMR45628</strain>
    </source>
</reference>
<organism evidence="1 2">
    <name type="scientific">Popillia japonica</name>
    <name type="common">Japanese beetle</name>
    <dbReference type="NCBI Taxonomy" id="7064"/>
    <lineage>
        <taxon>Eukaryota</taxon>
        <taxon>Metazoa</taxon>
        <taxon>Ecdysozoa</taxon>
        <taxon>Arthropoda</taxon>
        <taxon>Hexapoda</taxon>
        <taxon>Insecta</taxon>
        <taxon>Pterygota</taxon>
        <taxon>Neoptera</taxon>
        <taxon>Endopterygota</taxon>
        <taxon>Coleoptera</taxon>
        <taxon>Polyphaga</taxon>
        <taxon>Scarabaeiformia</taxon>
        <taxon>Scarabaeidae</taxon>
        <taxon>Rutelinae</taxon>
        <taxon>Popillia</taxon>
    </lineage>
</organism>
<evidence type="ECO:0000313" key="2">
    <source>
        <dbReference type="Proteomes" id="UP001458880"/>
    </source>
</evidence>
<dbReference type="EMBL" id="JASPKY010000881">
    <property type="protein sequence ID" value="KAK9680674.1"/>
    <property type="molecule type" value="Genomic_DNA"/>
</dbReference>
<keyword evidence="2" id="KW-1185">Reference proteome</keyword>
<comment type="caution">
    <text evidence="1">The sequence shown here is derived from an EMBL/GenBank/DDBJ whole genome shotgun (WGS) entry which is preliminary data.</text>
</comment>
<accession>A0AAW1HW40</accession>
<proteinExistence type="predicted"/>